<dbReference type="SMART" id="SM00404">
    <property type="entry name" value="PTPc_motif"/>
    <property type="match status" value="1"/>
</dbReference>
<evidence type="ECO:0000256" key="5">
    <source>
        <dbReference type="SAM" id="Coils"/>
    </source>
</evidence>
<feature type="region of interest" description="Disordered" evidence="6">
    <location>
        <begin position="1450"/>
        <end position="1513"/>
    </location>
</feature>
<dbReference type="Proteomes" id="UP000694843">
    <property type="component" value="Unplaced"/>
</dbReference>
<dbReference type="SMART" id="SM01041">
    <property type="entry name" value="BRO1"/>
    <property type="match status" value="1"/>
</dbReference>
<feature type="compositionally biased region" description="Polar residues" evidence="6">
    <location>
        <begin position="1398"/>
        <end position="1416"/>
    </location>
</feature>
<dbReference type="PANTHER" id="PTHR23030">
    <property type="entry name" value="PCD6 INTERACTING PROTEIN-RELATED"/>
    <property type="match status" value="1"/>
</dbReference>
<keyword evidence="4" id="KW-0967">Endosome</keyword>
<dbReference type="OrthoDB" id="10266451at2759"/>
<dbReference type="GO" id="GO:0043328">
    <property type="term" value="P:protein transport to vacuole involved in ubiquitin-dependent protein catabolic process via the multivesicular body sorting pathway"/>
    <property type="evidence" value="ECO:0007669"/>
    <property type="project" value="TreeGrafter"/>
</dbReference>
<dbReference type="Pfam" id="PF13949">
    <property type="entry name" value="ALIX_LYPXL_bnd"/>
    <property type="match status" value="1"/>
</dbReference>
<dbReference type="GeneID" id="108668932"/>
<name>A0A8B7NDK6_HYAAZ</name>
<dbReference type="SMART" id="SM00194">
    <property type="entry name" value="PTPc"/>
    <property type="match status" value="1"/>
</dbReference>
<dbReference type="Pfam" id="PF00102">
    <property type="entry name" value="Y_phosphatase"/>
    <property type="match status" value="1"/>
</dbReference>
<dbReference type="PANTHER" id="PTHR23030:SF30">
    <property type="entry name" value="TYROSINE-PROTEIN PHOSPHATASE NON-RECEPTOR TYPE 23"/>
    <property type="match status" value="1"/>
</dbReference>
<dbReference type="RefSeq" id="XP_018011683.1">
    <property type="nucleotide sequence ID" value="XM_018156194.1"/>
</dbReference>
<dbReference type="GO" id="GO:0032456">
    <property type="term" value="P:endocytic recycling"/>
    <property type="evidence" value="ECO:0007669"/>
    <property type="project" value="TreeGrafter"/>
</dbReference>
<feature type="compositionally biased region" description="Polar residues" evidence="6">
    <location>
        <begin position="1932"/>
        <end position="1950"/>
    </location>
</feature>
<dbReference type="InterPro" id="IPR029021">
    <property type="entry name" value="Prot-tyrosine_phosphatase-like"/>
</dbReference>
<dbReference type="SUPFAM" id="SSF52799">
    <property type="entry name" value="(Phosphotyrosine protein) phosphatases II"/>
    <property type="match status" value="1"/>
</dbReference>
<dbReference type="InterPro" id="IPR003595">
    <property type="entry name" value="Tyr_Pase_cat"/>
</dbReference>
<dbReference type="InterPro" id="IPR025304">
    <property type="entry name" value="ALIX_V_dom"/>
</dbReference>
<keyword evidence="9" id="KW-1185">Reference proteome</keyword>
<evidence type="ECO:0000259" key="8">
    <source>
        <dbReference type="PROSITE" id="PS51180"/>
    </source>
</evidence>
<evidence type="ECO:0000313" key="10">
    <source>
        <dbReference type="RefSeq" id="XP_018011683.1"/>
    </source>
</evidence>
<evidence type="ECO:0000256" key="3">
    <source>
        <dbReference type="ARBA" id="ARBA00022490"/>
    </source>
</evidence>
<feature type="region of interest" description="Disordered" evidence="6">
    <location>
        <begin position="1292"/>
        <end position="1314"/>
    </location>
</feature>
<accession>A0A8B7NDK6</accession>
<keyword evidence="3" id="KW-0963">Cytoplasm</keyword>
<dbReference type="GO" id="GO:0005768">
    <property type="term" value="C:endosome"/>
    <property type="evidence" value="ECO:0007669"/>
    <property type="project" value="UniProtKB-SubCell"/>
</dbReference>
<evidence type="ECO:0000256" key="6">
    <source>
        <dbReference type="SAM" id="MobiDB-lite"/>
    </source>
</evidence>
<evidence type="ECO:0000256" key="1">
    <source>
        <dbReference type="ARBA" id="ARBA00004177"/>
    </source>
</evidence>
<evidence type="ECO:0000256" key="2">
    <source>
        <dbReference type="ARBA" id="ARBA00004496"/>
    </source>
</evidence>
<dbReference type="InterPro" id="IPR004328">
    <property type="entry name" value="BRO1_dom"/>
</dbReference>
<dbReference type="Gene3D" id="1.20.140.50">
    <property type="entry name" value="alix/aip1 like domains"/>
    <property type="match status" value="1"/>
</dbReference>
<dbReference type="PROSITE" id="PS51180">
    <property type="entry name" value="BRO1"/>
    <property type="match status" value="1"/>
</dbReference>
<sequence length="2038" mass="218486">MEAVPRLPMLKLEHKACIDQPVFSIALKKYIREHYNEDPSSYTSEIQELEQLRSSITFARRDFEYCNSLRKYFCQLRFLLSRFPISQPETDSLNITFYWKDLYSATVHEVADIRYEQASILYNIAVYHMTEGAAENRSTPDGMKISCTHFQCAAWAFQHLRENFLQSSDCDLSPQLMSLLHTIALAQAQECILEKSISDNRKPNIIARVAMQVVEYLSGVVRVLESKSSPVHDIIGSRRVKTWLRYCQLKQVYYHSVTQLYLGLQAEELQKMGERLAFFKDANSRLAAAAKLAKNMDDEEAIRECLNFSHDVMGGKLSAAQKENEFVFHEKVPDISSLPEVKGASLVKEIPFSMTDPDISGPDIFRNLIPIEAHQASSLYSEEKASLLRSLGARLQEKNDELEAFLASLQLEDLLLDEDPDALPQELVSACADMNARDALRELTEVMQKVSSAHLTIADMLDRQEALLEEEDNRAAEFRTIVGDKKAPTNVLSELRREGDKCRSALMAANDSNVALHAAVVQHRPTLTTLSQPLQRVASSLPSVAAAITQQSGESGKEAKLQIERLMKKVEEMQQQRWSVEKQLRQNLMEDDITGTLVTADADMADIFKEHLQKHNKELEILEKNMLAQNNILKALSEANAAYASTRRAMKQTMAARQAAVAALVQAHASFTSILDKAKDANLFYEKLNTQVTKLLKRTESLLSVQEEERTSRLKAQAKKFSSTRPQAAAISHAPSAKNAINFPTHAPHAPIQGGDDLASYAGSGPKLKDVLMASGGYKGLGSTVLPGQPSPQHGGSAFSPASTGYRVDVSSAAALAAMASATTAAASSNTGHTSMGATPSNIRDSGYSNENQVAAQSSYLQSSSQVPGAHFQTPAYSSQVPGGYSQPSAAVSYGSSVGYPCYPPSAPSPAPQLPSSHFLAAVSTTGNTPVLTSYQSSQYAAAAAQHAAAAGAPSYTSPATTEYFASNYTTDPSLSSKPTTATHPCATVPSAATYQASSGPNTYHTQANSSYLASSIASPYYSASAYGQQVGANLAAASIQVTPVTASGQHPQTNSIPSSITNEVAAASGTIPIATSGSHIPAQGYYYNQPYASGFTQPHVTSSSVTGQQFPANATTPYASETRASVPFTTSQVYPAPTTTLAQSNPINVTGNQSSLPTNLAYPAAMASYATPQPNVSTVASSSSAIPSMNYGSDGKNLAAAGQTSYPGFAPGSSTSQLQPPYGSSALQYQSGSYQAEHAYHTPQHLISPFTPNQYPSGSGTYTPSMSIASSLKSSVPYHVQSNTYYSTTASATSSGTTVVNSSDAIDGRSPYRHASATPAVPSYFYACAGAGAPSSMTPSSTGSPLPSAGFGVKENGVAGTSTTQPYPAYPAYASHQYSAGVYPVQQQQMNYPGQTLYSQTSQLPSGPSQTSQQAPLPAVTKPSDAAPASKGISNLDLLSGIELAGPSSMWTPLTPKRSQDTVTENSTSSSVVTTDATVPITSVESEVSSSAKEGCHSSVTDDAESSVSKTDAISNAESVSVNGSAEKVVVPDKGCTDAISTSKETISISTAALNMAALAQSKKAAPPQDPLDDAGTLAALTSDTERLHKTVETLERRSLNGPTNLEVKWREIQEAVEARCKKSTVSVSRCYPLKNRFPDILPYDHSRVVLTDAYDDYINASHVQLRGSHSFPVVVSQAPTPATAADYWLMVWQLQTELIVCLHTLPEIKNASYWPESRGTQQYGDMSVREHNSGEGGGGAWVQRLFHLTRTSNSGSSSSTRAVIHLQFLRWPPGGMPSHPSPVLQLCSEALSLHRQQRVRQRPVLYTCVPGVGRSCVAALLTVFLNHLHSAGSVCDLQSLCEDACVARRGGLQDKDYLAFLYSAALYAAQELLMKRGILTNKATFDEGPIEKGHRQHVRHPSADLLAANCDFNRLKSKLGLGETEDKVGNPTTDQENDAASNGNGATTEKNETSRPKSASPALSIPSMVGVSLPPNLAASLDPQQLKIEPVAPGKGAKITKESFERPPQAGLAGRAQDPDDPLSSLDPLWTLKKSE</sequence>
<feature type="region of interest" description="Disordered" evidence="6">
    <location>
        <begin position="1924"/>
        <end position="1968"/>
    </location>
</feature>
<dbReference type="GO" id="GO:0004725">
    <property type="term" value="F:protein tyrosine phosphatase activity"/>
    <property type="evidence" value="ECO:0007669"/>
    <property type="project" value="InterPro"/>
</dbReference>
<dbReference type="CTD" id="39610"/>
<protein>
    <submittedName>
        <fullName evidence="10">Tyrosine-protein phosphatase non-receptor type 23 isoform X1</fullName>
    </submittedName>
</protein>
<feature type="region of interest" description="Disordered" evidence="6">
    <location>
        <begin position="825"/>
        <end position="848"/>
    </location>
</feature>
<dbReference type="GO" id="GO:0045022">
    <property type="term" value="P:early endosome to late endosome transport"/>
    <property type="evidence" value="ECO:0007669"/>
    <property type="project" value="TreeGrafter"/>
</dbReference>
<feature type="coiled-coil region" evidence="5">
    <location>
        <begin position="556"/>
        <end position="639"/>
    </location>
</feature>
<keyword evidence="5" id="KW-0175">Coiled coil</keyword>
<organism evidence="9 10">
    <name type="scientific">Hyalella azteca</name>
    <name type="common">Amphipod</name>
    <dbReference type="NCBI Taxonomy" id="294128"/>
    <lineage>
        <taxon>Eukaryota</taxon>
        <taxon>Metazoa</taxon>
        <taxon>Ecdysozoa</taxon>
        <taxon>Arthropoda</taxon>
        <taxon>Crustacea</taxon>
        <taxon>Multicrustacea</taxon>
        <taxon>Malacostraca</taxon>
        <taxon>Eumalacostraca</taxon>
        <taxon>Peracarida</taxon>
        <taxon>Amphipoda</taxon>
        <taxon>Senticaudata</taxon>
        <taxon>Talitrida</taxon>
        <taxon>Talitroidea</taxon>
        <taxon>Hyalellidae</taxon>
        <taxon>Hyalella</taxon>
    </lineage>
</organism>
<dbReference type="PROSITE" id="PS50055">
    <property type="entry name" value="TYR_PHOSPHATASE_PTP"/>
    <property type="match status" value="1"/>
</dbReference>
<dbReference type="Gene3D" id="3.90.190.10">
    <property type="entry name" value="Protein tyrosine phosphatase superfamily"/>
    <property type="match status" value="1"/>
</dbReference>
<feature type="compositionally biased region" description="Polar residues" evidence="6">
    <location>
        <begin position="1499"/>
        <end position="1513"/>
    </location>
</feature>
<feature type="region of interest" description="Disordered" evidence="6">
    <location>
        <begin position="1984"/>
        <end position="2038"/>
    </location>
</feature>
<feature type="compositionally biased region" description="Low complexity" evidence="6">
    <location>
        <begin position="1292"/>
        <end position="1304"/>
    </location>
</feature>
<dbReference type="KEGG" id="hazt:108668932"/>
<dbReference type="PRINTS" id="PR00700">
    <property type="entry name" value="PRTYPHPHTASE"/>
</dbReference>
<comment type="subcellular location">
    <subcellularLocation>
        <location evidence="2">Cytoplasm</location>
    </subcellularLocation>
    <subcellularLocation>
        <location evidence="1">Endosome</location>
    </subcellularLocation>
</comment>
<feature type="region of interest" description="Disordered" evidence="6">
    <location>
        <begin position="1398"/>
        <end position="1433"/>
    </location>
</feature>
<dbReference type="Pfam" id="PF03097">
    <property type="entry name" value="BRO1"/>
    <property type="match status" value="1"/>
</dbReference>
<reference evidence="10" key="1">
    <citation type="submission" date="2025-08" db="UniProtKB">
        <authorList>
            <consortium name="RefSeq"/>
        </authorList>
    </citation>
    <scope>IDENTIFICATION</scope>
    <source>
        <tissue evidence="10">Whole organism</tissue>
    </source>
</reference>
<dbReference type="Gene3D" id="1.20.120.560">
    <property type="entry name" value="alix/aip1 in complex with the ypdl late domain"/>
    <property type="match status" value="1"/>
</dbReference>
<dbReference type="Gene3D" id="1.25.40.280">
    <property type="entry name" value="alix/aip1 like domains"/>
    <property type="match status" value="1"/>
</dbReference>
<dbReference type="OMA" id="VPMKVHE"/>
<evidence type="ECO:0000313" key="9">
    <source>
        <dbReference type="Proteomes" id="UP000694843"/>
    </source>
</evidence>
<feature type="domain" description="BRO1" evidence="8">
    <location>
        <begin position="1"/>
        <end position="402"/>
    </location>
</feature>
<evidence type="ECO:0000256" key="4">
    <source>
        <dbReference type="ARBA" id="ARBA00022753"/>
    </source>
</evidence>
<evidence type="ECO:0000259" key="7">
    <source>
        <dbReference type="PROSITE" id="PS50055"/>
    </source>
</evidence>
<feature type="compositionally biased region" description="Low complexity" evidence="6">
    <location>
        <begin position="1463"/>
        <end position="1492"/>
    </location>
</feature>
<dbReference type="InterPro" id="IPR038499">
    <property type="entry name" value="BRO1_sf"/>
</dbReference>
<feature type="compositionally biased region" description="Polar residues" evidence="6">
    <location>
        <begin position="830"/>
        <end position="848"/>
    </location>
</feature>
<dbReference type="InterPro" id="IPR000242">
    <property type="entry name" value="PTP_cat"/>
</dbReference>
<proteinExistence type="predicted"/>
<gene>
    <name evidence="10" type="primary">LOC108668932</name>
</gene>
<feature type="domain" description="Tyrosine-protein phosphatase" evidence="7">
    <location>
        <begin position="1636"/>
        <end position="1870"/>
    </location>
</feature>